<keyword evidence="4" id="KW-1185">Reference proteome</keyword>
<dbReference type="PANTHER" id="PTHR30290:SF65">
    <property type="entry name" value="MONOACYL PHOSPHATIDYLINOSITOL TETRAMANNOSIDE-BINDING PROTEIN LPQW-RELATED"/>
    <property type="match status" value="1"/>
</dbReference>
<dbReference type="Gene3D" id="3.40.190.10">
    <property type="entry name" value="Periplasmic binding protein-like II"/>
    <property type="match status" value="1"/>
</dbReference>
<gene>
    <name evidence="3" type="ORF">FHU38_001080</name>
</gene>
<evidence type="ECO:0000259" key="2">
    <source>
        <dbReference type="Pfam" id="PF00496"/>
    </source>
</evidence>
<dbReference type="GO" id="GO:0015833">
    <property type="term" value="P:peptide transport"/>
    <property type="evidence" value="ECO:0007669"/>
    <property type="project" value="TreeGrafter"/>
</dbReference>
<sequence>MLRSKSRVARYAALVAGAALVLSACGGGGEGDGEGGGQTGQAFAECDANPNECNSAPADQLQDGGEITMAIEKNIPNWNVTSSEGNVFETAMVLKGVLPSTFYSQPDLSFKMNEAVLESAEQTKDSPQTIVYKINQDAVWSDGTPISADDFVYNWKVQNGKDCPDCAVAATAGYDQVESVKGSDNGKTVTVTYKKPFTDWQQLWESGAPMYPAHIAAEHGDLNTPKGLKSSFEWFGKTVPDFSAGPYKIEKFENDKSVTLVPNEKYWGEKPKLDRVIFRIITEAAQEPTALANNEVQVIYPQPQVDLVNQVRNIPNVSSYVGLGLTWEHFDFNLDTPALKDKALRQALFTAVDRQALIDGTVGQFTDKVKPLNSNNFMPQQEGYEDVISQTGQGAGDVEKAKQILTDAGYKVEGGKLMDPDGKAVPQLRIRYTTGNQIRQDSCELFAQSAKELGVNVKVEPTDDLGGTLDSGDYDVMVFAWVASPYPFANAVQNWTTGQGNNFGNYSNEQVDKLLGEAAAETDRQEAISKVNEANKIMAEDAYVLPLYQKPTFIAAYDNIANIRNNSTLDGPVYNIGEWGLRAG</sequence>
<dbReference type="Proteomes" id="UP000545493">
    <property type="component" value="Unassembled WGS sequence"/>
</dbReference>
<feature type="domain" description="Solute-binding protein family 5" evidence="2">
    <location>
        <begin position="114"/>
        <end position="502"/>
    </location>
</feature>
<evidence type="ECO:0000313" key="4">
    <source>
        <dbReference type="Proteomes" id="UP000545493"/>
    </source>
</evidence>
<dbReference type="Gene3D" id="3.90.76.10">
    <property type="entry name" value="Dipeptide-binding Protein, Domain 1"/>
    <property type="match status" value="1"/>
</dbReference>
<protein>
    <submittedName>
        <fullName evidence="3">Peptide/nickel transport system substrate-binding protein</fullName>
    </submittedName>
</protein>
<dbReference type="PIRSF" id="PIRSF002741">
    <property type="entry name" value="MppA"/>
    <property type="match status" value="1"/>
</dbReference>
<dbReference type="InterPro" id="IPR000914">
    <property type="entry name" value="SBP_5_dom"/>
</dbReference>
<reference evidence="3 4" key="1">
    <citation type="submission" date="2020-03" db="EMBL/GenBank/DDBJ databases">
        <title>Sequencing the genomes of 1000 actinobacteria strains.</title>
        <authorList>
            <person name="Klenk H.-P."/>
        </authorList>
    </citation>
    <scope>NUCLEOTIDE SEQUENCE [LARGE SCALE GENOMIC DNA]</scope>
    <source>
        <strain evidence="3 4">DSM 45685</strain>
    </source>
</reference>
<dbReference type="CDD" id="cd08501">
    <property type="entry name" value="PBP2_Lpqw"/>
    <property type="match status" value="1"/>
</dbReference>
<evidence type="ECO:0000313" key="3">
    <source>
        <dbReference type="EMBL" id="NIJ10736.1"/>
    </source>
</evidence>
<dbReference type="PANTHER" id="PTHR30290">
    <property type="entry name" value="PERIPLASMIC BINDING COMPONENT OF ABC TRANSPORTER"/>
    <property type="match status" value="1"/>
</dbReference>
<dbReference type="GO" id="GO:1904680">
    <property type="term" value="F:peptide transmembrane transporter activity"/>
    <property type="evidence" value="ECO:0007669"/>
    <property type="project" value="TreeGrafter"/>
</dbReference>
<proteinExistence type="predicted"/>
<dbReference type="Pfam" id="PF00496">
    <property type="entry name" value="SBP_bac_5"/>
    <property type="match status" value="1"/>
</dbReference>
<dbReference type="InterPro" id="IPR039424">
    <property type="entry name" value="SBP_5"/>
</dbReference>
<comment type="caution">
    <text evidence="3">The sequence shown here is derived from an EMBL/GenBank/DDBJ whole genome shotgun (WGS) entry which is preliminary data.</text>
</comment>
<name>A0A7X5ZPR1_9PSEU</name>
<feature type="signal peptide" evidence="1">
    <location>
        <begin position="1"/>
        <end position="24"/>
    </location>
</feature>
<dbReference type="EMBL" id="JAAOYM010000001">
    <property type="protein sequence ID" value="NIJ10736.1"/>
    <property type="molecule type" value="Genomic_DNA"/>
</dbReference>
<dbReference type="SUPFAM" id="SSF53850">
    <property type="entry name" value="Periplasmic binding protein-like II"/>
    <property type="match status" value="1"/>
</dbReference>
<dbReference type="GO" id="GO:0042597">
    <property type="term" value="C:periplasmic space"/>
    <property type="evidence" value="ECO:0007669"/>
    <property type="project" value="UniProtKB-ARBA"/>
</dbReference>
<dbReference type="Gene3D" id="3.10.105.10">
    <property type="entry name" value="Dipeptide-binding Protein, Domain 3"/>
    <property type="match status" value="1"/>
</dbReference>
<accession>A0A7X5ZPR1</accession>
<dbReference type="GO" id="GO:0043190">
    <property type="term" value="C:ATP-binding cassette (ABC) transporter complex"/>
    <property type="evidence" value="ECO:0007669"/>
    <property type="project" value="InterPro"/>
</dbReference>
<evidence type="ECO:0000256" key="1">
    <source>
        <dbReference type="SAM" id="SignalP"/>
    </source>
</evidence>
<feature type="chain" id="PRO_5038744589" evidence="1">
    <location>
        <begin position="25"/>
        <end position="584"/>
    </location>
</feature>
<dbReference type="PROSITE" id="PS51257">
    <property type="entry name" value="PROKAR_LIPOPROTEIN"/>
    <property type="match status" value="1"/>
</dbReference>
<dbReference type="RefSeq" id="WP_167167067.1">
    <property type="nucleotide sequence ID" value="NZ_JAAOYM010000001.1"/>
</dbReference>
<organism evidence="3 4">
    <name type="scientific">Saccharomonospora amisosensis</name>
    <dbReference type="NCBI Taxonomy" id="1128677"/>
    <lineage>
        <taxon>Bacteria</taxon>
        <taxon>Bacillati</taxon>
        <taxon>Actinomycetota</taxon>
        <taxon>Actinomycetes</taxon>
        <taxon>Pseudonocardiales</taxon>
        <taxon>Pseudonocardiaceae</taxon>
        <taxon>Saccharomonospora</taxon>
    </lineage>
</organism>
<dbReference type="AlphaFoldDB" id="A0A7X5ZPR1"/>
<dbReference type="InterPro" id="IPR030678">
    <property type="entry name" value="Peptide/Ni-bd"/>
</dbReference>
<keyword evidence="1" id="KW-0732">Signal</keyword>